<feature type="domain" description="Major facilitator superfamily (MFS) profile" evidence="3">
    <location>
        <begin position="1"/>
        <end position="88"/>
    </location>
</feature>
<dbReference type="InterPro" id="IPR036259">
    <property type="entry name" value="MFS_trans_sf"/>
</dbReference>
<name>A0AAD9KPV3_RIDPI</name>
<dbReference type="Gene3D" id="1.20.1250.20">
    <property type="entry name" value="MFS general substrate transporter like domains"/>
    <property type="match status" value="1"/>
</dbReference>
<sequence length="88" mass="9192">MGPFSNALASRFSTRWVVITGSVLAMTGFVLSSLAGTSWVFFFTYGICIGVGVGLMYAPSIVVVNQHFEKRRGLANGVSLAGSGIGSI</sequence>
<organism evidence="4 5">
    <name type="scientific">Ridgeia piscesae</name>
    <name type="common">Tubeworm</name>
    <dbReference type="NCBI Taxonomy" id="27915"/>
    <lineage>
        <taxon>Eukaryota</taxon>
        <taxon>Metazoa</taxon>
        <taxon>Spiralia</taxon>
        <taxon>Lophotrochozoa</taxon>
        <taxon>Annelida</taxon>
        <taxon>Polychaeta</taxon>
        <taxon>Sedentaria</taxon>
        <taxon>Canalipalpata</taxon>
        <taxon>Sabellida</taxon>
        <taxon>Siboglinidae</taxon>
        <taxon>Ridgeia</taxon>
    </lineage>
</organism>
<dbReference type="GO" id="GO:0008028">
    <property type="term" value="F:monocarboxylic acid transmembrane transporter activity"/>
    <property type="evidence" value="ECO:0007669"/>
    <property type="project" value="TreeGrafter"/>
</dbReference>
<keyword evidence="2" id="KW-1133">Transmembrane helix</keyword>
<dbReference type="EMBL" id="JAODUO010000786">
    <property type="protein sequence ID" value="KAK2174645.1"/>
    <property type="molecule type" value="Genomic_DNA"/>
</dbReference>
<evidence type="ECO:0000256" key="2">
    <source>
        <dbReference type="SAM" id="Phobius"/>
    </source>
</evidence>
<accession>A0AAD9KPV3</accession>
<keyword evidence="2" id="KW-0812">Transmembrane</keyword>
<dbReference type="PANTHER" id="PTHR11360">
    <property type="entry name" value="MONOCARBOXYLATE TRANSPORTER"/>
    <property type="match status" value="1"/>
</dbReference>
<evidence type="ECO:0000259" key="3">
    <source>
        <dbReference type="PROSITE" id="PS50850"/>
    </source>
</evidence>
<keyword evidence="5" id="KW-1185">Reference proteome</keyword>
<dbReference type="InterPro" id="IPR011701">
    <property type="entry name" value="MFS"/>
</dbReference>
<reference evidence="4" key="1">
    <citation type="journal article" date="2023" name="Mol. Biol. Evol.">
        <title>Third-Generation Sequencing Reveals the Adaptive Role of the Epigenome in Three Deep-Sea Polychaetes.</title>
        <authorList>
            <person name="Perez M."/>
            <person name="Aroh O."/>
            <person name="Sun Y."/>
            <person name="Lan Y."/>
            <person name="Juniper S.K."/>
            <person name="Young C.R."/>
            <person name="Angers B."/>
            <person name="Qian P.Y."/>
        </authorList>
    </citation>
    <scope>NUCLEOTIDE SEQUENCE</scope>
    <source>
        <strain evidence="4">R07B-5</strain>
    </source>
</reference>
<keyword evidence="2" id="KW-0472">Membrane</keyword>
<proteinExistence type="predicted"/>
<dbReference type="AlphaFoldDB" id="A0AAD9KPV3"/>
<evidence type="ECO:0000313" key="4">
    <source>
        <dbReference type="EMBL" id="KAK2174645.1"/>
    </source>
</evidence>
<gene>
    <name evidence="4" type="ORF">NP493_784g01003</name>
</gene>
<feature type="transmembrane region" description="Helical" evidence="2">
    <location>
        <begin position="40"/>
        <end position="64"/>
    </location>
</feature>
<comment type="caution">
    <text evidence="4">The sequence shown here is derived from an EMBL/GenBank/DDBJ whole genome shotgun (WGS) entry which is preliminary data.</text>
</comment>
<comment type="subcellular location">
    <subcellularLocation>
        <location evidence="1">Membrane</location>
        <topology evidence="1">Multi-pass membrane protein</topology>
    </subcellularLocation>
</comment>
<dbReference type="InterPro" id="IPR050327">
    <property type="entry name" value="Proton-linked_MCT"/>
</dbReference>
<protein>
    <recommendedName>
        <fullName evidence="3">Major facilitator superfamily (MFS) profile domain-containing protein</fullName>
    </recommendedName>
</protein>
<dbReference type="InterPro" id="IPR020846">
    <property type="entry name" value="MFS_dom"/>
</dbReference>
<dbReference type="SUPFAM" id="SSF103473">
    <property type="entry name" value="MFS general substrate transporter"/>
    <property type="match status" value="1"/>
</dbReference>
<dbReference type="PANTHER" id="PTHR11360:SF284">
    <property type="entry name" value="EG:103B4.3 PROTEIN-RELATED"/>
    <property type="match status" value="1"/>
</dbReference>
<dbReference type="Proteomes" id="UP001209878">
    <property type="component" value="Unassembled WGS sequence"/>
</dbReference>
<dbReference type="GO" id="GO:0016020">
    <property type="term" value="C:membrane"/>
    <property type="evidence" value="ECO:0007669"/>
    <property type="project" value="UniProtKB-SubCell"/>
</dbReference>
<dbReference type="PROSITE" id="PS50850">
    <property type="entry name" value="MFS"/>
    <property type="match status" value="1"/>
</dbReference>
<evidence type="ECO:0000313" key="5">
    <source>
        <dbReference type="Proteomes" id="UP001209878"/>
    </source>
</evidence>
<feature type="transmembrane region" description="Helical" evidence="2">
    <location>
        <begin position="12"/>
        <end position="34"/>
    </location>
</feature>
<evidence type="ECO:0000256" key="1">
    <source>
        <dbReference type="ARBA" id="ARBA00004141"/>
    </source>
</evidence>
<dbReference type="Pfam" id="PF07690">
    <property type="entry name" value="MFS_1"/>
    <property type="match status" value="1"/>
</dbReference>